<dbReference type="EMBL" id="BSYO01000020">
    <property type="protein sequence ID" value="GMH19144.1"/>
    <property type="molecule type" value="Genomic_DNA"/>
</dbReference>
<proteinExistence type="predicted"/>
<evidence type="ECO:0000256" key="1">
    <source>
        <dbReference type="SAM" id="Phobius"/>
    </source>
</evidence>
<reference evidence="2" key="1">
    <citation type="submission" date="2023-05" db="EMBL/GenBank/DDBJ databases">
        <title>Nepenthes gracilis genome sequencing.</title>
        <authorList>
            <person name="Fukushima K."/>
        </authorList>
    </citation>
    <scope>NUCLEOTIDE SEQUENCE</scope>
    <source>
        <strain evidence="2">SING2019-196</strain>
    </source>
</reference>
<comment type="caution">
    <text evidence="2">The sequence shown here is derived from an EMBL/GenBank/DDBJ whole genome shotgun (WGS) entry which is preliminary data.</text>
</comment>
<keyword evidence="1" id="KW-0812">Transmembrane</keyword>
<dbReference type="Proteomes" id="UP001279734">
    <property type="component" value="Unassembled WGS sequence"/>
</dbReference>
<organism evidence="2 3">
    <name type="scientific">Nepenthes gracilis</name>
    <name type="common">Slender pitcher plant</name>
    <dbReference type="NCBI Taxonomy" id="150966"/>
    <lineage>
        <taxon>Eukaryota</taxon>
        <taxon>Viridiplantae</taxon>
        <taxon>Streptophyta</taxon>
        <taxon>Embryophyta</taxon>
        <taxon>Tracheophyta</taxon>
        <taxon>Spermatophyta</taxon>
        <taxon>Magnoliopsida</taxon>
        <taxon>eudicotyledons</taxon>
        <taxon>Gunneridae</taxon>
        <taxon>Pentapetalae</taxon>
        <taxon>Caryophyllales</taxon>
        <taxon>Nepenthaceae</taxon>
        <taxon>Nepenthes</taxon>
    </lineage>
</organism>
<keyword evidence="1" id="KW-0472">Membrane</keyword>
<feature type="transmembrane region" description="Helical" evidence="1">
    <location>
        <begin position="85"/>
        <end position="105"/>
    </location>
</feature>
<keyword evidence="3" id="KW-1185">Reference proteome</keyword>
<evidence type="ECO:0000313" key="3">
    <source>
        <dbReference type="Proteomes" id="UP001279734"/>
    </source>
</evidence>
<evidence type="ECO:0000313" key="2">
    <source>
        <dbReference type="EMBL" id="GMH19144.1"/>
    </source>
</evidence>
<feature type="transmembrane region" description="Helical" evidence="1">
    <location>
        <begin position="7"/>
        <end position="27"/>
    </location>
</feature>
<accession>A0AAD3SYR9</accession>
<name>A0AAD3SYR9_NEPGR</name>
<keyword evidence="1" id="KW-1133">Transmembrane helix</keyword>
<sequence length="130" mass="15618">MDSLYSCYYCYVVKPGVFAGAAVLSLISHCPRNPLLPHLNHQEEPRRSMEWQPQCSYSVALLWDNLIPPTLLKALFLYERYKHRATLYMIIDYGWFWFTSFNFWLENYKEKQIKEGYENTVKFIWGLDLF</sequence>
<protein>
    <submittedName>
        <fullName evidence="2">Uncharacterized protein</fullName>
    </submittedName>
</protein>
<dbReference type="AlphaFoldDB" id="A0AAD3SYR9"/>
<gene>
    <name evidence="2" type="ORF">Nepgr_020985</name>
</gene>